<dbReference type="EMBL" id="GG704913">
    <property type="protein sequence ID" value="KJF60711.1"/>
    <property type="molecule type" value="Genomic_DNA"/>
</dbReference>
<evidence type="ECO:0000313" key="2">
    <source>
        <dbReference type="EMBL" id="KJF60711.1"/>
    </source>
</evidence>
<dbReference type="Proteomes" id="UP000001261">
    <property type="component" value="Unassembled WGS sequence"/>
</dbReference>
<sequence length="546" mass="62722">MATGMKTPELMDFYHVPAREPLTESRGTQMNDEPRGILRLSNELLKEILDHLSRDPDRCISVDHRASLSIESFKKPGPPEPPSLDVRSDIDRFREVCRRFADVGAAHKFNRVVVRFSTSAFQRLDKLSSAPHLARHAKSFTYIIRSFYVEGRDNIPQLLLTANSSKIRIDDHLRRIEEQRKLVRSGEDLASLKRAMKVFTTLQHVKILRVQDEVERDLRQFIERHDNPLDPLVVLDWNPACIRAVQTIGTAILESGSPINRFSGPQISPQAALYLRFAPAEQMSILAGKITCLEIHFDAMRYVNAEMRELSDVFHTLFLAARNMEAVHLGFPSRLPLDLSLEDIFHNVYWPRLRAFGIQAWRLDSDEIINFARRHRKTLRGLRLRDVLLKEGSMWKDVLSMLHDEMEQLEWVSLRRIDYSNAFDEKWATSADISDIQSFPNSDSEEEDIFDGYDGQNGHVDDNMSIGEESDGMSDHNGDDGPRANQIELAPDTTINAPVLQLPPFTNQWELLSTVSADELDDNGLNVEYRQRKIWEAWVISKARNK</sequence>
<reference evidence="3" key="2">
    <citation type="journal article" date="2010" name="Genome Res.">
        <title>Population genomic sequencing of Coccidioides fungi reveals recent hybridization and transposon control.</title>
        <authorList>
            <person name="Neafsey D.E."/>
            <person name="Barker B.M."/>
            <person name="Sharpton T.J."/>
            <person name="Stajich J.E."/>
            <person name="Park D.J."/>
            <person name="Whiston E."/>
            <person name="Hung C.-Y."/>
            <person name="McMahan C."/>
            <person name="White J."/>
            <person name="Sykes S."/>
            <person name="Heiman D."/>
            <person name="Young S."/>
            <person name="Zeng Q."/>
            <person name="Abouelleil A."/>
            <person name="Aftuck L."/>
            <person name="Bessette D."/>
            <person name="Brown A."/>
            <person name="FitzGerald M."/>
            <person name="Lui A."/>
            <person name="Macdonald J.P."/>
            <person name="Priest M."/>
            <person name="Orbach M.J."/>
            <person name="Galgiani J.N."/>
            <person name="Kirkland T.N."/>
            <person name="Cole G.T."/>
            <person name="Birren B.W."/>
            <person name="Henn M.R."/>
            <person name="Taylor J.W."/>
            <person name="Rounsley S.D."/>
        </authorList>
    </citation>
    <scope>GENOME REANNOTATION</scope>
    <source>
        <strain evidence="3">RS</strain>
    </source>
</reference>
<dbReference type="KEGG" id="cim:CIMG_08856"/>
<keyword evidence="3" id="KW-1185">Reference proteome</keyword>
<dbReference type="OrthoDB" id="4179303at2759"/>
<feature type="region of interest" description="Disordered" evidence="1">
    <location>
        <begin position="454"/>
        <end position="485"/>
    </location>
</feature>
<organism evidence="2 3">
    <name type="scientific">Coccidioides immitis (strain RS)</name>
    <name type="common">Valley fever fungus</name>
    <dbReference type="NCBI Taxonomy" id="246410"/>
    <lineage>
        <taxon>Eukaryota</taxon>
        <taxon>Fungi</taxon>
        <taxon>Dikarya</taxon>
        <taxon>Ascomycota</taxon>
        <taxon>Pezizomycotina</taxon>
        <taxon>Eurotiomycetes</taxon>
        <taxon>Eurotiomycetidae</taxon>
        <taxon>Onygenales</taxon>
        <taxon>Onygenaceae</taxon>
        <taxon>Coccidioides</taxon>
    </lineage>
</organism>
<dbReference type="AlphaFoldDB" id="A0A0D8JUW4"/>
<evidence type="ECO:0000313" key="3">
    <source>
        <dbReference type="Proteomes" id="UP000001261"/>
    </source>
</evidence>
<evidence type="ECO:0000256" key="1">
    <source>
        <dbReference type="SAM" id="MobiDB-lite"/>
    </source>
</evidence>
<dbReference type="STRING" id="246410.A0A0D8JUW4"/>
<dbReference type="RefSeq" id="XP_004444956.1">
    <property type="nucleotide sequence ID" value="XM_004444899.1"/>
</dbReference>
<dbReference type="OMA" id="ACHVRYF"/>
<feature type="compositionally biased region" description="Basic and acidic residues" evidence="1">
    <location>
        <begin position="473"/>
        <end position="482"/>
    </location>
</feature>
<accession>A0A0D8JUW4</accession>
<dbReference type="GeneID" id="4559516"/>
<gene>
    <name evidence="2" type="ORF">CIMG_08856</name>
</gene>
<dbReference type="InParanoid" id="A0A0D8JUW4"/>
<reference evidence="3" key="1">
    <citation type="journal article" date="2009" name="Genome Res.">
        <title>Comparative genomic analyses of the human fungal pathogens Coccidioides and their relatives.</title>
        <authorList>
            <person name="Sharpton T.J."/>
            <person name="Stajich J.E."/>
            <person name="Rounsley S.D."/>
            <person name="Gardner M.J."/>
            <person name="Wortman J.R."/>
            <person name="Jordar V.S."/>
            <person name="Maiti R."/>
            <person name="Kodira C.D."/>
            <person name="Neafsey D.E."/>
            <person name="Zeng Q."/>
            <person name="Hung C.-Y."/>
            <person name="McMahan C."/>
            <person name="Muszewska A."/>
            <person name="Grynberg M."/>
            <person name="Mandel M.A."/>
            <person name="Kellner E.M."/>
            <person name="Barker B.M."/>
            <person name="Galgiani J.N."/>
            <person name="Orbach M.J."/>
            <person name="Kirkland T.N."/>
            <person name="Cole G.T."/>
            <person name="Henn M.R."/>
            <person name="Birren B.W."/>
            <person name="Taylor J.W."/>
        </authorList>
    </citation>
    <scope>NUCLEOTIDE SEQUENCE [LARGE SCALE GENOMIC DNA]</scope>
    <source>
        <strain evidence="3">RS</strain>
    </source>
</reference>
<protein>
    <submittedName>
        <fullName evidence="2">Uncharacterized protein</fullName>
    </submittedName>
</protein>
<name>A0A0D8JUW4_COCIM</name>
<dbReference type="VEuPathDB" id="FungiDB:CIMG_08856"/>
<proteinExistence type="predicted"/>